<reference evidence="2 3" key="2">
    <citation type="journal article" date="2017" name="Front. Plant Sci.">
        <title>Gene Classification and Mining of Molecular Markers Useful in Red Clover (Trifolium pratense) Breeding.</title>
        <authorList>
            <person name="Istvanek J."/>
            <person name="Dluhosova J."/>
            <person name="Dluhos P."/>
            <person name="Patkova L."/>
            <person name="Nedelnik J."/>
            <person name="Repkova J."/>
        </authorList>
    </citation>
    <scope>NUCLEOTIDE SEQUENCE [LARGE SCALE GENOMIC DNA]</scope>
    <source>
        <strain evidence="3">cv. Tatra</strain>
        <tissue evidence="2">Young leaves</tissue>
    </source>
</reference>
<comment type="caution">
    <text evidence="2">The sequence shown here is derived from an EMBL/GenBank/DDBJ whole genome shotgun (WGS) entry which is preliminary data.</text>
</comment>
<dbReference type="AlphaFoldDB" id="A0A2K3KGJ3"/>
<feature type="non-terminal residue" evidence="2">
    <location>
        <position position="134"/>
    </location>
</feature>
<name>A0A2K3KGJ3_TRIPR</name>
<evidence type="ECO:0000313" key="3">
    <source>
        <dbReference type="Proteomes" id="UP000236291"/>
    </source>
</evidence>
<feature type="compositionally biased region" description="Polar residues" evidence="1">
    <location>
        <begin position="108"/>
        <end position="123"/>
    </location>
</feature>
<organism evidence="2 3">
    <name type="scientific">Trifolium pratense</name>
    <name type="common">Red clover</name>
    <dbReference type="NCBI Taxonomy" id="57577"/>
    <lineage>
        <taxon>Eukaryota</taxon>
        <taxon>Viridiplantae</taxon>
        <taxon>Streptophyta</taxon>
        <taxon>Embryophyta</taxon>
        <taxon>Tracheophyta</taxon>
        <taxon>Spermatophyta</taxon>
        <taxon>Magnoliopsida</taxon>
        <taxon>eudicotyledons</taxon>
        <taxon>Gunneridae</taxon>
        <taxon>Pentapetalae</taxon>
        <taxon>rosids</taxon>
        <taxon>fabids</taxon>
        <taxon>Fabales</taxon>
        <taxon>Fabaceae</taxon>
        <taxon>Papilionoideae</taxon>
        <taxon>50 kb inversion clade</taxon>
        <taxon>NPAAA clade</taxon>
        <taxon>Hologalegina</taxon>
        <taxon>IRL clade</taxon>
        <taxon>Trifolieae</taxon>
        <taxon>Trifolium</taxon>
    </lineage>
</organism>
<feature type="region of interest" description="Disordered" evidence="1">
    <location>
        <begin position="108"/>
        <end position="134"/>
    </location>
</feature>
<protein>
    <submittedName>
        <fullName evidence="2">Uncharacterized protein</fullName>
    </submittedName>
</protein>
<sequence>MNQAHLDNINIPSRTEVPFTSFRDSGIGSRSTFESNTWYDTQSAATNFNTYTPPASTNFERATNASSVYNSSSVNQARFNNINLPSRTETPFTSSRDSGIGLSRSTFDSSNCYGTQSEATNSHSKASSVKSAKK</sequence>
<dbReference type="EMBL" id="ASHM01095622">
    <property type="protein sequence ID" value="PNX65407.1"/>
    <property type="molecule type" value="Genomic_DNA"/>
</dbReference>
<evidence type="ECO:0000256" key="1">
    <source>
        <dbReference type="SAM" id="MobiDB-lite"/>
    </source>
</evidence>
<evidence type="ECO:0000313" key="2">
    <source>
        <dbReference type="EMBL" id="PNX65407.1"/>
    </source>
</evidence>
<feature type="compositionally biased region" description="Low complexity" evidence="1">
    <location>
        <begin position="124"/>
        <end position="134"/>
    </location>
</feature>
<accession>A0A2K3KGJ3</accession>
<dbReference type="Proteomes" id="UP000236291">
    <property type="component" value="Unassembled WGS sequence"/>
</dbReference>
<gene>
    <name evidence="2" type="ORF">L195_g054520</name>
</gene>
<proteinExistence type="predicted"/>
<reference evidence="2 3" key="1">
    <citation type="journal article" date="2014" name="Am. J. Bot.">
        <title>Genome assembly and annotation for red clover (Trifolium pratense; Fabaceae).</title>
        <authorList>
            <person name="Istvanek J."/>
            <person name="Jaros M."/>
            <person name="Krenek A."/>
            <person name="Repkova J."/>
        </authorList>
    </citation>
    <scope>NUCLEOTIDE SEQUENCE [LARGE SCALE GENOMIC DNA]</scope>
    <source>
        <strain evidence="3">cv. Tatra</strain>
        <tissue evidence="2">Young leaves</tissue>
    </source>
</reference>